<evidence type="ECO:0000259" key="1">
    <source>
        <dbReference type="Pfam" id="PF07510"/>
    </source>
</evidence>
<dbReference type="Pfam" id="PF07510">
    <property type="entry name" value="GmrSD_C"/>
    <property type="match status" value="1"/>
</dbReference>
<organism evidence="2 3">
    <name type="scientific">Corynebacterium urogenitale</name>
    <dbReference type="NCBI Taxonomy" id="2487892"/>
    <lineage>
        <taxon>Bacteria</taxon>
        <taxon>Bacillati</taxon>
        <taxon>Actinomycetota</taxon>
        <taxon>Actinomycetes</taxon>
        <taxon>Mycobacteriales</taxon>
        <taxon>Corynebacteriaceae</taxon>
        <taxon>Corynebacterium</taxon>
    </lineage>
</organism>
<reference evidence="3" key="1">
    <citation type="submission" date="2019-10" db="EMBL/GenBank/DDBJ databases">
        <title>Complete genome sequence of Corynebacterium urogenitalis DSM 108747, isolated from the genital tract of a cow.</title>
        <authorList>
            <person name="Ruckert C."/>
            <person name="Ballas P."/>
            <person name="Wagener K."/>
            <person name="Drillich M."/>
            <person name="Kaempfer P."/>
            <person name="Busse H.-J."/>
            <person name="Ehling-Schulz M."/>
        </authorList>
    </citation>
    <scope>NUCLEOTIDE SEQUENCE [LARGE SCALE GENOMIC DNA]</scope>
    <source>
        <strain evidence="3">LMM 1652</strain>
    </source>
</reference>
<dbReference type="InterPro" id="IPR011089">
    <property type="entry name" value="GmrSD_C"/>
</dbReference>
<dbReference type="AlphaFoldDB" id="A0A5J6ZCY2"/>
<dbReference type="Proteomes" id="UP000326711">
    <property type="component" value="Chromosome"/>
</dbReference>
<proteinExistence type="predicted"/>
<evidence type="ECO:0000313" key="3">
    <source>
        <dbReference type="Proteomes" id="UP000326711"/>
    </source>
</evidence>
<keyword evidence="3" id="KW-1185">Reference proteome</keyword>
<accession>A0A5J6ZCY2</accession>
<protein>
    <recommendedName>
        <fullName evidence="1">GmrSD restriction endonucleases C-terminal domain-containing protein</fullName>
    </recommendedName>
</protein>
<gene>
    <name evidence="2" type="ORF">CUROG_06875</name>
</gene>
<sequence precursor="true">MIYGVRLHRRAFAFACVLGLLVILVARVPTLTAFFSPPVSSDAKAAANTALGSVNIYPSRVRVLGYQREQFGSGWAMTVADDGAYVDTRELVIRGSVPGLDEYSGEQLVASDIEIDHVVPLAAAWDMGAWAWDAAKRRRFANDSKINLIATAAKINREKSDHTLAEWMPPDRSRHCWYAARFLQVCATYGLGVAERDAEAARKACQL</sequence>
<name>A0A5J6ZCY2_9CORY</name>
<dbReference type="EMBL" id="CP045032">
    <property type="protein sequence ID" value="QFQ02730.1"/>
    <property type="molecule type" value="Genomic_DNA"/>
</dbReference>
<dbReference type="KEGG" id="cuo:CUROG_06875"/>
<dbReference type="PANTHER" id="PTHR24094:SF15">
    <property type="entry name" value="AMP-DEPENDENT SYNTHETASE_LIGASE DOMAIN-CONTAINING PROTEIN-RELATED"/>
    <property type="match status" value="1"/>
</dbReference>
<evidence type="ECO:0000313" key="2">
    <source>
        <dbReference type="EMBL" id="QFQ02730.1"/>
    </source>
</evidence>
<feature type="domain" description="GmrSD restriction endonucleases C-terminal" evidence="1">
    <location>
        <begin position="109"/>
        <end position="200"/>
    </location>
</feature>
<dbReference type="PANTHER" id="PTHR24094">
    <property type="entry name" value="SECRETED PROTEIN"/>
    <property type="match status" value="1"/>
</dbReference>